<dbReference type="OrthoDB" id="9797506at2"/>
<dbReference type="Pfam" id="PF01161">
    <property type="entry name" value="PBP"/>
    <property type="match status" value="1"/>
</dbReference>
<organism evidence="3 4">
    <name type="scientific">Cellulomonas flavigena (strain ATCC 482 / DSM 20109 / BCRC 11376 / JCM 18109 / NBRC 3775 / NCIMB 8073 / NRS 134)</name>
    <dbReference type="NCBI Taxonomy" id="446466"/>
    <lineage>
        <taxon>Bacteria</taxon>
        <taxon>Bacillati</taxon>
        <taxon>Actinomycetota</taxon>
        <taxon>Actinomycetes</taxon>
        <taxon>Micrococcales</taxon>
        <taxon>Cellulomonadaceae</taxon>
        <taxon>Cellulomonas</taxon>
    </lineage>
</organism>
<dbReference type="AlphaFoldDB" id="D5ULT9"/>
<feature type="chain" id="PRO_5038914254" evidence="2">
    <location>
        <begin position="24"/>
        <end position="199"/>
    </location>
</feature>
<evidence type="ECO:0000256" key="2">
    <source>
        <dbReference type="SAM" id="SignalP"/>
    </source>
</evidence>
<dbReference type="InterPro" id="IPR005247">
    <property type="entry name" value="YbhB_YbcL/LppC-like"/>
</dbReference>
<dbReference type="Proteomes" id="UP000000849">
    <property type="component" value="Chromosome"/>
</dbReference>
<evidence type="ECO:0000313" key="4">
    <source>
        <dbReference type="Proteomes" id="UP000000849"/>
    </source>
</evidence>
<dbReference type="RefSeq" id="WP_013118376.1">
    <property type="nucleotide sequence ID" value="NC_014151.1"/>
</dbReference>
<feature type="signal peptide" evidence="2">
    <location>
        <begin position="1"/>
        <end position="23"/>
    </location>
</feature>
<evidence type="ECO:0000313" key="3">
    <source>
        <dbReference type="EMBL" id="ADG76045.1"/>
    </source>
</evidence>
<gene>
    <name evidence="3" type="ordered locus">Cfla_3163</name>
</gene>
<dbReference type="CDD" id="cd00865">
    <property type="entry name" value="PEBP_bact_arch"/>
    <property type="match status" value="1"/>
</dbReference>
<dbReference type="STRING" id="446466.Cfla_3163"/>
<dbReference type="Gene3D" id="3.90.280.10">
    <property type="entry name" value="PEBP-like"/>
    <property type="match status" value="1"/>
</dbReference>
<dbReference type="InterPro" id="IPR036610">
    <property type="entry name" value="PEBP-like_sf"/>
</dbReference>
<keyword evidence="2" id="KW-0732">Signal</keyword>
<protein>
    <submittedName>
        <fullName evidence="3">PEBP family protein</fullName>
    </submittedName>
</protein>
<reference evidence="3 4" key="1">
    <citation type="journal article" date="2010" name="Stand. Genomic Sci.">
        <title>Complete genome sequence of Cellulomonas flavigena type strain (134).</title>
        <authorList>
            <person name="Abt B."/>
            <person name="Foster B."/>
            <person name="Lapidus A."/>
            <person name="Clum A."/>
            <person name="Sun H."/>
            <person name="Pukall R."/>
            <person name="Lucas S."/>
            <person name="Glavina Del Rio T."/>
            <person name="Nolan M."/>
            <person name="Tice H."/>
            <person name="Cheng J.F."/>
            <person name="Pitluck S."/>
            <person name="Liolios K."/>
            <person name="Ivanova N."/>
            <person name="Mavromatis K."/>
            <person name="Ovchinnikova G."/>
            <person name="Pati A."/>
            <person name="Goodwin L."/>
            <person name="Chen A."/>
            <person name="Palaniappan K."/>
            <person name="Land M."/>
            <person name="Hauser L."/>
            <person name="Chang Y.J."/>
            <person name="Jeffries C.D."/>
            <person name="Rohde M."/>
            <person name="Goker M."/>
            <person name="Woyke T."/>
            <person name="Bristow J."/>
            <person name="Eisen J.A."/>
            <person name="Markowitz V."/>
            <person name="Hugenholtz P."/>
            <person name="Kyrpides N.C."/>
            <person name="Klenk H.P."/>
        </authorList>
    </citation>
    <scope>NUCLEOTIDE SEQUENCE [LARGE SCALE GENOMIC DNA]</scope>
    <source>
        <strain evidence="4">ATCC 482 / DSM 20109 / BCRC 11376 / JCM 18109 / NBRC 3775 / NCIMB 8073 / NRS 134</strain>
    </source>
</reference>
<dbReference type="KEGG" id="cfl:Cfla_3163"/>
<dbReference type="InterPro" id="IPR008914">
    <property type="entry name" value="PEBP"/>
</dbReference>
<sequence>MRRSRPVPLLVAVLVGPVLLGLAGCATTSGTASPTDVGATDAAAQSPAPLVLTSPDLDADGALPPWASGVYSTVCDGENRSPALAWEGGPDDVASYLLTLTDPAHPDYVHWVVTGIPGDVDGVKQGEQGEIGVGVAGRSYRGDGLYAGPCVPGNTYVYTLYALDEAIEGDASTTLDDALALVDGHVLAEATLDVTPTAP</sequence>
<proteinExistence type="inferred from homology"/>
<dbReference type="EMBL" id="CP001964">
    <property type="protein sequence ID" value="ADG76045.1"/>
    <property type="molecule type" value="Genomic_DNA"/>
</dbReference>
<accession>D5ULT9</accession>
<dbReference type="PROSITE" id="PS51257">
    <property type="entry name" value="PROKAR_LIPOPROTEIN"/>
    <property type="match status" value="1"/>
</dbReference>
<comment type="similarity">
    <text evidence="1">Belongs to the UPF0098 family.</text>
</comment>
<dbReference type="eggNOG" id="COG1881">
    <property type="taxonomic scope" value="Bacteria"/>
</dbReference>
<dbReference type="SUPFAM" id="SSF49777">
    <property type="entry name" value="PEBP-like"/>
    <property type="match status" value="1"/>
</dbReference>
<keyword evidence="4" id="KW-1185">Reference proteome</keyword>
<dbReference type="HOGENOM" id="CLU_083918_3_2_11"/>
<dbReference type="NCBIfam" id="TIGR00481">
    <property type="entry name" value="YbhB/YbcL family Raf kinase inhibitor-like protein"/>
    <property type="match status" value="1"/>
</dbReference>
<evidence type="ECO:0000256" key="1">
    <source>
        <dbReference type="ARBA" id="ARBA00007120"/>
    </source>
</evidence>
<name>D5ULT9_CELFN</name>